<accession>A0A0F9J6X7</accession>
<proteinExistence type="predicted"/>
<dbReference type="EMBL" id="LAZR01012178">
    <property type="protein sequence ID" value="KKM28169.1"/>
    <property type="molecule type" value="Genomic_DNA"/>
</dbReference>
<sequence>MNQDTHRKHYEQLAKRIHLLSSSSDKLLAQVACLGLSLPDYARRHRLNIRTTYRRWQRLEAVLSDPLIILLEKSPRILPMEYQITVVLWIIEQCSRDEIAMRMQVPLFKVRERIDGLRLLRTVLRNLNI</sequence>
<organism evidence="1">
    <name type="scientific">marine sediment metagenome</name>
    <dbReference type="NCBI Taxonomy" id="412755"/>
    <lineage>
        <taxon>unclassified sequences</taxon>
        <taxon>metagenomes</taxon>
        <taxon>ecological metagenomes</taxon>
    </lineage>
</organism>
<evidence type="ECO:0000313" key="1">
    <source>
        <dbReference type="EMBL" id="KKM28169.1"/>
    </source>
</evidence>
<comment type="caution">
    <text evidence="1">The sequence shown here is derived from an EMBL/GenBank/DDBJ whole genome shotgun (WGS) entry which is preliminary data.</text>
</comment>
<protein>
    <submittedName>
        <fullName evidence="1">Uncharacterized protein</fullName>
    </submittedName>
</protein>
<dbReference type="AlphaFoldDB" id="A0A0F9J6X7"/>
<reference evidence="1" key="1">
    <citation type="journal article" date="2015" name="Nature">
        <title>Complex archaea that bridge the gap between prokaryotes and eukaryotes.</title>
        <authorList>
            <person name="Spang A."/>
            <person name="Saw J.H."/>
            <person name="Jorgensen S.L."/>
            <person name="Zaremba-Niedzwiedzka K."/>
            <person name="Martijn J."/>
            <person name="Lind A.E."/>
            <person name="van Eijk R."/>
            <person name="Schleper C."/>
            <person name="Guy L."/>
            <person name="Ettema T.J."/>
        </authorList>
    </citation>
    <scope>NUCLEOTIDE SEQUENCE</scope>
</reference>
<name>A0A0F9J6X7_9ZZZZ</name>
<gene>
    <name evidence="1" type="ORF">LCGC14_1567430</name>
</gene>